<dbReference type="GO" id="GO:0006364">
    <property type="term" value="P:rRNA processing"/>
    <property type="evidence" value="ECO:0007669"/>
    <property type="project" value="UniProtKB-KW"/>
</dbReference>
<dbReference type="Proteomes" id="UP000650533">
    <property type="component" value="Chromosome 7"/>
</dbReference>
<dbReference type="PROSITE" id="PS51194">
    <property type="entry name" value="HELICASE_CTER"/>
    <property type="match status" value="1"/>
</dbReference>
<dbReference type="KEGG" id="rsx:RhiXN_06631"/>
<feature type="domain" description="Helicase C-terminal" evidence="11">
    <location>
        <begin position="1"/>
        <end position="193"/>
    </location>
</feature>
<keyword evidence="6 9" id="KW-0347">Helicase</keyword>
<dbReference type="GeneID" id="67028910"/>
<sequence>MLLAKGRAGARIIVFMSCTDSVDFHWRLLGEASMDNSDSEHETSESKDKEEDEGEPIAVKSSLLPNTSVYRLHGSLPLPHVSHHSTRSLGKTRARLKYHQRRVDLVCTSVASRGLDLPLVRAVVQYDLPTEGGATEYVHRVGRTARAGKGGEAWAIVGPSETEWVGWVEKHMEQTDKGEGSKQLVQVGVEDVLKDGFGGRGREYEDRATEVQLVFERWILKQDKNASLARKAFQSHMRAYATHPADEKHMFHVRNLHLGHLAKAFGLRMLLVLFPSLTQNLNPPPK</sequence>
<keyword evidence="7 9" id="KW-0067">ATP-binding</keyword>
<evidence type="ECO:0000256" key="10">
    <source>
        <dbReference type="SAM" id="MobiDB-lite"/>
    </source>
</evidence>
<comment type="subcellular location">
    <subcellularLocation>
        <location evidence="1">Nucleus</location>
        <location evidence="1">Nucleolus</location>
    </subcellularLocation>
</comment>
<organism evidence="12 13">
    <name type="scientific">Rhizoctonia solani</name>
    <dbReference type="NCBI Taxonomy" id="456999"/>
    <lineage>
        <taxon>Eukaryota</taxon>
        <taxon>Fungi</taxon>
        <taxon>Dikarya</taxon>
        <taxon>Basidiomycota</taxon>
        <taxon>Agaricomycotina</taxon>
        <taxon>Agaricomycetes</taxon>
        <taxon>Cantharellales</taxon>
        <taxon>Ceratobasidiaceae</taxon>
        <taxon>Rhizoctonia</taxon>
    </lineage>
</organism>
<evidence type="ECO:0000256" key="3">
    <source>
        <dbReference type="ARBA" id="ARBA00022552"/>
    </source>
</evidence>
<evidence type="ECO:0000256" key="9">
    <source>
        <dbReference type="RuleBase" id="RU365068"/>
    </source>
</evidence>
<reference evidence="12" key="1">
    <citation type="submission" date="2020-05" db="EMBL/GenBank/DDBJ databases">
        <title>Evolutionary and genomic comparisons of hybrid uninucleate and nonhybrid Rhizoctonia fungi.</title>
        <authorList>
            <person name="Li C."/>
            <person name="Chen X."/>
        </authorList>
    </citation>
    <scope>NUCLEOTIDE SEQUENCE</scope>
    <source>
        <strain evidence="12">AG-1 IA</strain>
    </source>
</reference>
<dbReference type="InterPro" id="IPR001650">
    <property type="entry name" value="Helicase_C-like"/>
</dbReference>
<evidence type="ECO:0000256" key="1">
    <source>
        <dbReference type="ARBA" id="ARBA00004604"/>
    </source>
</evidence>
<dbReference type="GO" id="GO:0003723">
    <property type="term" value="F:RNA binding"/>
    <property type="evidence" value="ECO:0007669"/>
    <property type="project" value="UniProtKB-UniRule"/>
</dbReference>
<evidence type="ECO:0000256" key="5">
    <source>
        <dbReference type="ARBA" id="ARBA00022801"/>
    </source>
</evidence>
<dbReference type="GO" id="GO:0003724">
    <property type="term" value="F:RNA helicase activity"/>
    <property type="evidence" value="ECO:0007669"/>
    <property type="project" value="UniProtKB-EC"/>
</dbReference>
<dbReference type="InterPro" id="IPR027417">
    <property type="entry name" value="P-loop_NTPase"/>
</dbReference>
<dbReference type="Pfam" id="PF13959">
    <property type="entry name" value="CTE_SPB4"/>
    <property type="match status" value="1"/>
</dbReference>
<feature type="compositionally biased region" description="Basic and acidic residues" evidence="10">
    <location>
        <begin position="38"/>
        <end position="49"/>
    </location>
</feature>
<dbReference type="SUPFAM" id="SSF52540">
    <property type="entry name" value="P-loop containing nucleoside triphosphate hydrolases"/>
    <property type="match status" value="1"/>
</dbReference>
<protein>
    <recommendedName>
        <fullName evidence="9">ATP-dependent RNA helicase</fullName>
        <ecNumber evidence="9">3.6.4.13</ecNumber>
    </recommendedName>
</protein>
<evidence type="ECO:0000313" key="13">
    <source>
        <dbReference type="Proteomes" id="UP000650533"/>
    </source>
</evidence>
<comment type="function">
    <text evidence="9">RNA helicase.</text>
</comment>
<dbReference type="GO" id="GO:0005730">
    <property type="term" value="C:nucleolus"/>
    <property type="evidence" value="ECO:0007669"/>
    <property type="project" value="UniProtKB-SubCell"/>
</dbReference>
<dbReference type="EC" id="3.6.4.13" evidence="9"/>
<evidence type="ECO:0000256" key="6">
    <source>
        <dbReference type="ARBA" id="ARBA00022806"/>
    </source>
</evidence>
<dbReference type="Gene3D" id="3.40.50.300">
    <property type="entry name" value="P-loop containing nucleotide triphosphate hydrolases"/>
    <property type="match status" value="1"/>
</dbReference>
<keyword evidence="5 9" id="KW-0378">Hydrolase</keyword>
<dbReference type="SMART" id="SM00490">
    <property type="entry name" value="HELICc"/>
    <property type="match status" value="1"/>
</dbReference>
<dbReference type="GO" id="GO:0016787">
    <property type="term" value="F:hydrolase activity"/>
    <property type="evidence" value="ECO:0007669"/>
    <property type="project" value="UniProtKB-KW"/>
</dbReference>
<evidence type="ECO:0000256" key="7">
    <source>
        <dbReference type="ARBA" id="ARBA00022840"/>
    </source>
</evidence>
<feature type="region of interest" description="Disordered" evidence="10">
    <location>
        <begin position="35"/>
        <end position="56"/>
    </location>
</feature>
<keyword evidence="8 9" id="KW-0694">RNA-binding</keyword>
<proteinExistence type="inferred from homology"/>
<keyword evidence="3" id="KW-0698">rRNA processing</keyword>
<evidence type="ECO:0000256" key="8">
    <source>
        <dbReference type="ARBA" id="ARBA00022884"/>
    </source>
</evidence>
<keyword evidence="4 9" id="KW-0547">Nucleotide-binding</keyword>
<comment type="domain">
    <text evidence="9">The Q motif is unique to and characteristic of the DEAD box family of RNA helicases and controls ATP binding and hydrolysis.</text>
</comment>
<dbReference type="EMBL" id="CP059664">
    <property type="protein sequence ID" value="QRW21642.1"/>
    <property type="molecule type" value="Genomic_DNA"/>
</dbReference>
<keyword evidence="2" id="KW-0690">Ribosome biogenesis</keyword>
<dbReference type="SMART" id="SM01178">
    <property type="entry name" value="DUF4217"/>
    <property type="match status" value="1"/>
</dbReference>
<evidence type="ECO:0000256" key="2">
    <source>
        <dbReference type="ARBA" id="ARBA00022517"/>
    </source>
</evidence>
<dbReference type="RefSeq" id="XP_043181879.1">
    <property type="nucleotide sequence ID" value="XM_043326447.1"/>
</dbReference>
<dbReference type="Pfam" id="PF00271">
    <property type="entry name" value="Helicase_C"/>
    <property type="match status" value="1"/>
</dbReference>
<evidence type="ECO:0000259" key="11">
    <source>
        <dbReference type="PROSITE" id="PS51194"/>
    </source>
</evidence>
<accession>A0A8H8SYJ9</accession>
<comment type="catalytic activity">
    <reaction evidence="9">
        <text>ATP + H2O = ADP + phosphate + H(+)</text>
        <dbReference type="Rhea" id="RHEA:13065"/>
        <dbReference type="ChEBI" id="CHEBI:15377"/>
        <dbReference type="ChEBI" id="CHEBI:15378"/>
        <dbReference type="ChEBI" id="CHEBI:30616"/>
        <dbReference type="ChEBI" id="CHEBI:43474"/>
        <dbReference type="ChEBI" id="CHEBI:456216"/>
        <dbReference type="EC" id="3.6.4.13"/>
    </reaction>
</comment>
<evidence type="ECO:0000313" key="12">
    <source>
        <dbReference type="EMBL" id="QRW21642.1"/>
    </source>
</evidence>
<dbReference type="InterPro" id="IPR025313">
    <property type="entry name" value="SPB4-like_CTE"/>
</dbReference>
<dbReference type="PANTHER" id="PTHR24031">
    <property type="entry name" value="RNA HELICASE"/>
    <property type="match status" value="1"/>
</dbReference>
<dbReference type="CDD" id="cd18787">
    <property type="entry name" value="SF2_C_DEAD"/>
    <property type="match status" value="1"/>
</dbReference>
<name>A0A8H8SYJ9_9AGAM</name>
<gene>
    <name evidence="12" type="ORF">RhiXN_06631</name>
</gene>
<dbReference type="GO" id="GO:0005524">
    <property type="term" value="F:ATP binding"/>
    <property type="evidence" value="ECO:0007669"/>
    <property type="project" value="UniProtKB-UniRule"/>
</dbReference>
<dbReference type="AlphaFoldDB" id="A0A8H8SYJ9"/>
<comment type="similarity">
    <text evidence="9">Belongs to the DEAD box helicase family.</text>
</comment>
<evidence type="ECO:0000256" key="4">
    <source>
        <dbReference type="ARBA" id="ARBA00022741"/>
    </source>
</evidence>